<dbReference type="SUPFAM" id="SSF52777">
    <property type="entry name" value="CoA-dependent acyltransferases"/>
    <property type="match status" value="2"/>
</dbReference>
<evidence type="ECO:0000256" key="9">
    <source>
        <dbReference type="ARBA" id="ARBA00023315"/>
    </source>
</evidence>
<dbReference type="STRING" id="6265.A0A0B2V2P2"/>
<sequence>MIPSNGRLSVHLKTPFPMDGRYPTKLERTLYRLQVGPISLVVAYVPVFLIRCFLKYFYFNYKGFLFEDRQNPSLTTKFWAICHKLLSFTSPRLCSCDSLLPSLPVPALQDIIERYLETIEPILTKIGDGLLCGCHYRKMYATTRVPGITIDHLENYRLSRHMAVYHKGNFYKVEMFDENNRIYSIPELTKIFADILTRDDVTTRSVAHVAALTTDKRDKWYANRARFFLNNATNKETLTIIETAIAFIVLDDSKEYEYNPDKSERLDNFMRNMLTGDGRNRWADKSLNYCISATARCGGTTEHSIGDGFEFDHLLENFVYMDTRILNGFYPSVVEEVKSPFANGSLSSNGDLSNKKINLKRAERLSFEVDDEMAAEIERCYNTYKQKIEDVDMAATIFRTFGKGRIKQGKLSPDAFVQMAIQLANFKDQHKFVLTYESASARFYANSRTETLRTATKESCAFVRAMIDPDCDNEERYRLLKVACERHVQRNRNCMVGKGVDRHLFVLYILSKAISVSSPFLDYYISQPWLLSTSQAPTLTGQMDEDTKVEDSWIGASFGPVAKHGYGICYRFAGNHSICVHISSLKSAGNTQACNAHKEDMKRSKALMDKRFDEMLANVSTTAKVSQVRSDMSLTAIEEEGKIWVLYESYLGEVRRLFMEIEKATHEHHKKGSTTALRKDVGAMDNLTTMSINNVATD</sequence>
<keyword evidence="7" id="KW-0443">Lipid metabolism</keyword>
<dbReference type="Proteomes" id="UP000031036">
    <property type="component" value="Unassembled WGS sequence"/>
</dbReference>
<gene>
    <name evidence="12" type="primary">Cpt1a</name>
    <name evidence="12" type="ORF">Tcan_04388</name>
</gene>
<name>A0A0B2V2P2_TOXCA</name>
<dbReference type="FunFam" id="3.30.559.10:FF:000002">
    <property type="entry name" value="carnitine O-palmitoyltransferase 1, liver isoform"/>
    <property type="match status" value="1"/>
</dbReference>
<evidence type="ECO:0000256" key="1">
    <source>
        <dbReference type="ARBA" id="ARBA00004141"/>
    </source>
</evidence>
<evidence type="ECO:0000256" key="5">
    <source>
        <dbReference type="ARBA" id="ARBA00022832"/>
    </source>
</evidence>
<evidence type="ECO:0000313" key="13">
    <source>
        <dbReference type="Proteomes" id="UP000031036"/>
    </source>
</evidence>
<proteinExistence type="inferred from homology"/>
<evidence type="ECO:0000256" key="2">
    <source>
        <dbReference type="ARBA" id="ARBA00005232"/>
    </source>
</evidence>
<comment type="caution">
    <text evidence="12">The sequence shown here is derived from an EMBL/GenBank/DDBJ whole genome shotgun (WGS) entry which is preliminary data.</text>
</comment>
<evidence type="ECO:0000256" key="3">
    <source>
        <dbReference type="ARBA" id="ARBA00022679"/>
    </source>
</evidence>
<dbReference type="GO" id="GO:0016020">
    <property type="term" value="C:membrane"/>
    <property type="evidence" value="ECO:0007669"/>
    <property type="project" value="UniProtKB-SubCell"/>
</dbReference>
<evidence type="ECO:0000256" key="7">
    <source>
        <dbReference type="ARBA" id="ARBA00023098"/>
    </source>
</evidence>
<comment type="subcellular location">
    <subcellularLocation>
        <location evidence="1">Membrane</location>
        <topology evidence="1">Multi-pass membrane protein</topology>
    </subcellularLocation>
</comment>
<reference evidence="12 13" key="1">
    <citation type="submission" date="2014-11" db="EMBL/GenBank/DDBJ databases">
        <title>Genetic blueprint of the zoonotic pathogen Toxocara canis.</title>
        <authorList>
            <person name="Zhu X.-Q."/>
            <person name="Korhonen P.K."/>
            <person name="Cai H."/>
            <person name="Young N.D."/>
            <person name="Nejsum P."/>
            <person name="von Samson-Himmelstjerna G."/>
            <person name="Boag P.R."/>
            <person name="Tan P."/>
            <person name="Li Q."/>
            <person name="Min J."/>
            <person name="Yang Y."/>
            <person name="Wang X."/>
            <person name="Fang X."/>
            <person name="Hall R.S."/>
            <person name="Hofmann A."/>
            <person name="Sternberg P.W."/>
            <person name="Jex A.R."/>
            <person name="Gasser R.B."/>
        </authorList>
    </citation>
    <scope>NUCLEOTIDE SEQUENCE [LARGE SCALE GENOMIC DNA]</scope>
    <source>
        <strain evidence="12">PN_DK_2014</strain>
    </source>
</reference>
<dbReference type="OMA" id="WKLSTSH"/>
<evidence type="ECO:0000256" key="10">
    <source>
        <dbReference type="PIRSR" id="PIRSR600542-1"/>
    </source>
</evidence>
<keyword evidence="5" id="KW-0276">Fatty acid metabolism</keyword>
<protein>
    <submittedName>
        <fullName evidence="12">Carnitine O-palmitoyltransferase 1, liver isoform</fullName>
    </submittedName>
</protein>
<dbReference type="Gene3D" id="3.30.559.10">
    <property type="entry name" value="Chloramphenicol acetyltransferase-like domain"/>
    <property type="match status" value="1"/>
</dbReference>
<dbReference type="AlphaFoldDB" id="A0A0B2V2P2"/>
<dbReference type="Gene3D" id="3.30.559.70">
    <property type="entry name" value="Choline/Carnitine o-acyltransferase, domain 2"/>
    <property type="match status" value="1"/>
</dbReference>
<dbReference type="PANTHER" id="PTHR22589:SF99">
    <property type="entry name" value="CHOLINE_CARNITINE ACYLTRANSFERASE DOMAIN-CONTAINING PROTEIN"/>
    <property type="match status" value="1"/>
</dbReference>
<evidence type="ECO:0000256" key="6">
    <source>
        <dbReference type="ARBA" id="ARBA00022989"/>
    </source>
</evidence>
<keyword evidence="9" id="KW-0012">Acyltransferase</keyword>
<dbReference type="GO" id="GO:0004095">
    <property type="term" value="F:carnitine O-palmitoyltransferase activity"/>
    <property type="evidence" value="ECO:0007669"/>
    <property type="project" value="TreeGrafter"/>
</dbReference>
<evidence type="ECO:0000259" key="11">
    <source>
        <dbReference type="Pfam" id="PF00755"/>
    </source>
</evidence>
<organism evidence="12 13">
    <name type="scientific">Toxocara canis</name>
    <name type="common">Canine roundworm</name>
    <dbReference type="NCBI Taxonomy" id="6265"/>
    <lineage>
        <taxon>Eukaryota</taxon>
        <taxon>Metazoa</taxon>
        <taxon>Ecdysozoa</taxon>
        <taxon>Nematoda</taxon>
        <taxon>Chromadorea</taxon>
        <taxon>Rhabditida</taxon>
        <taxon>Spirurina</taxon>
        <taxon>Ascaridomorpha</taxon>
        <taxon>Ascaridoidea</taxon>
        <taxon>Toxocaridae</taxon>
        <taxon>Toxocara</taxon>
    </lineage>
</organism>
<feature type="domain" description="Choline/carnitine acyltransferase" evidence="11">
    <location>
        <begin position="131"/>
        <end position="593"/>
    </location>
</feature>
<evidence type="ECO:0000313" key="12">
    <source>
        <dbReference type="EMBL" id="KHN77716.1"/>
    </source>
</evidence>
<dbReference type="GO" id="GO:0006631">
    <property type="term" value="P:fatty acid metabolic process"/>
    <property type="evidence" value="ECO:0007669"/>
    <property type="project" value="UniProtKB-KW"/>
</dbReference>
<keyword evidence="6" id="KW-1133">Transmembrane helix</keyword>
<dbReference type="InterPro" id="IPR039551">
    <property type="entry name" value="Cho/carn_acyl_trans"/>
</dbReference>
<keyword evidence="13" id="KW-1185">Reference proteome</keyword>
<accession>A0A0B2V2P2</accession>
<dbReference type="PANTHER" id="PTHR22589">
    <property type="entry name" value="CARNITINE O-ACYLTRANSFERASE"/>
    <property type="match status" value="1"/>
</dbReference>
<keyword evidence="3 12" id="KW-0808">Transferase</keyword>
<keyword evidence="4" id="KW-0812">Transmembrane</keyword>
<dbReference type="InterPro" id="IPR023213">
    <property type="entry name" value="CAT-like_dom_sf"/>
</dbReference>
<comment type="similarity">
    <text evidence="2">Belongs to the carnitine/choline acetyltransferase family.</text>
</comment>
<dbReference type="GO" id="GO:0009437">
    <property type="term" value="P:carnitine metabolic process"/>
    <property type="evidence" value="ECO:0007669"/>
    <property type="project" value="TreeGrafter"/>
</dbReference>
<evidence type="ECO:0000256" key="4">
    <source>
        <dbReference type="ARBA" id="ARBA00022692"/>
    </source>
</evidence>
<keyword evidence="8" id="KW-0472">Membrane</keyword>
<feature type="active site" description="Proton acceptor" evidence="10">
    <location>
        <position position="303"/>
    </location>
</feature>
<dbReference type="Pfam" id="PF00755">
    <property type="entry name" value="Carn_acyltransf"/>
    <property type="match status" value="1"/>
</dbReference>
<evidence type="ECO:0000256" key="8">
    <source>
        <dbReference type="ARBA" id="ARBA00023136"/>
    </source>
</evidence>
<dbReference type="GO" id="GO:0005739">
    <property type="term" value="C:mitochondrion"/>
    <property type="evidence" value="ECO:0007669"/>
    <property type="project" value="TreeGrafter"/>
</dbReference>
<dbReference type="InterPro" id="IPR042231">
    <property type="entry name" value="Cho/carn_acyl_trans_2"/>
</dbReference>
<dbReference type="OrthoDB" id="240216at2759"/>
<dbReference type="EMBL" id="JPKZ01002255">
    <property type="protein sequence ID" value="KHN77716.1"/>
    <property type="molecule type" value="Genomic_DNA"/>
</dbReference>
<dbReference type="InterPro" id="IPR000542">
    <property type="entry name" value="Carn_acyl_trans"/>
</dbReference>